<protein>
    <submittedName>
        <fullName evidence="2">Uncharacterized protein</fullName>
    </submittedName>
</protein>
<dbReference type="EMBL" id="JH921430">
    <property type="protein sequence ID" value="EKD20086.1"/>
    <property type="molecule type" value="Genomic_DNA"/>
</dbReference>
<dbReference type="HOGENOM" id="CLU_1138195_0_0_1"/>
<evidence type="ECO:0000256" key="1">
    <source>
        <dbReference type="SAM" id="MobiDB-lite"/>
    </source>
</evidence>
<dbReference type="Proteomes" id="UP000006753">
    <property type="component" value="Unassembled WGS sequence"/>
</dbReference>
<evidence type="ECO:0000313" key="3">
    <source>
        <dbReference type="Proteomes" id="UP000006753"/>
    </source>
</evidence>
<dbReference type="KEGG" id="mbe:MBM_02038"/>
<gene>
    <name evidence="2" type="ORF">MBM_02038</name>
</gene>
<proteinExistence type="predicted"/>
<keyword evidence="3" id="KW-1185">Reference proteome</keyword>
<accession>K1X4I9</accession>
<feature type="region of interest" description="Disordered" evidence="1">
    <location>
        <begin position="1"/>
        <end position="21"/>
    </location>
</feature>
<dbReference type="AlphaFoldDB" id="K1X4I9"/>
<organism evidence="2 3">
    <name type="scientific">Marssonina brunnea f. sp. multigermtubi (strain MB_m1)</name>
    <name type="common">Marssonina leaf spot fungus</name>
    <dbReference type="NCBI Taxonomy" id="1072389"/>
    <lineage>
        <taxon>Eukaryota</taxon>
        <taxon>Fungi</taxon>
        <taxon>Dikarya</taxon>
        <taxon>Ascomycota</taxon>
        <taxon>Pezizomycotina</taxon>
        <taxon>Leotiomycetes</taxon>
        <taxon>Helotiales</taxon>
        <taxon>Drepanopezizaceae</taxon>
        <taxon>Drepanopeziza</taxon>
    </lineage>
</organism>
<reference evidence="2 3" key="1">
    <citation type="journal article" date="2012" name="BMC Genomics">
        <title>Sequencing the genome of Marssonina brunnea reveals fungus-poplar co-evolution.</title>
        <authorList>
            <person name="Zhu S."/>
            <person name="Cao Y.-Z."/>
            <person name="Jiang C."/>
            <person name="Tan B.-Y."/>
            <person name="Wang Z."/>
            <person name="Feng S."/>
            <person name="Zhang L."/>
            <person name="Su X.-H."/>
            <person name="Brejova B."/>
            <person name="Vinar T."/>
            <person name="Xu M."/>
            <person name="Wang M.-X."/>
            <person name="Zhang S.-G."/>
            <person name="Huang M.-R."/>
            <person name="Wu R."/>
            <person name="Zhou Y."/>
        </authorList>
    </citation>
    <scope>NUCLEOTIDE SEQUENCE [LARGE SCALE GENOMIC DNA]</scope>
    <source>
        <strain evidence="2 3">MB_m1</strain>
    </source>
</reference>
<dbReference type="InParanoid" id="K1X4I9"/>
<evidence type="ECO:0000313" key="2">
    <source>
        <dbReference type="EMBL" id="EKD20086.1"/>
    </source>
</evidence>
<sequence length="244" mass="26838">MPQALAPRIPRQSTFSHLGDGVSPKNPAAWLINKKCDDGPAGSEEPQDRPILINALLHAARCTLHAARSSPQPAPSPDHHHPSSIIHHISTTSAWLSRYDPELLLLRTWWVVWLFLIISVLISNPAASCKTPLAMQQGNQKVSASLRDAMQRIIDQFICDLQYSIFLAAVSTSDSLQLYPGAWRRKKKRNKGNERASDPPICLYLPSSTKPRTSNLAVSFRTAATAHSPLFLGPGASRGSRPNF</sequence>
<name>K1X4I9_MARBU</name>